<dbReference type="GO" id="GO:0050385">
    <property type="term" value="F:ureidoglycolate lyase activity"/>
    <property type="evidence" value="ECO:0007669"/>
    <property type="project" value="UniProtKB-EC"/>
</dbReference>
<dbReference type="InterPro" id="IPR011234">
    <property type="entry name" value="Fumarylacetoacetase-like_C"/>
</dbReference>
<dbReference type="EMBL" id="QWKZ01000119">
    <property type="protein sequence ID" value="RIH82201.1"/>
    <property type="molecule type" value="Genomic_DNA"/>
</dbReference>
<keyword evidence="5" id="KW-1185">Reference proteome</keyword>
<organism evidence="4 5">
    <name type="scientific">Meiothermus luteus</name>
    <dbReference type="NCBI Taxonomy" id="2026184"/>
    <lineage>
        <taxon>Bacteria</taxon>
        <taxon>Thermotogati</taxon>
        <taxon>Deinococcota</taxon>
        <taxon>Deinococci</taxon>
        <taxon>Thermales</taxon>
        <taxon>Thermaceae</taxon>
        <taxon>Meiothermus</taxon>
    </lineage>
</organism>
<evidence type="ECO:0000256" key="2">
    <source>
        <dbReference type="ARBA" id="ARBA00022723"/>
    </source>
</evidence>
<comment type="similarity">
    <text evidence="1">Belongs to the FAH family.</text>
</comment>
<dbReference type="PANTHER" id="PTHR42796">
    <property type="entry name" value="FUMARYLACETOACETATE HYDROLASE DOMAIN-CONTAINING PROTEIN 2A-RELATED"/>
    <property type="match status" value="1"/>
</dbReference>
<protein>
    <submittedName>
        <fullName evidence="4">Ureidoglycolate lyase</fullName>
        <ecNumber evidence="4">4.3.2.3</ecNumber>
    </submittedName>
</protein>
<dbReference type="GO" id="GO:0044281">
    <property type="term" value="P:small molecule metabolic process"/>
    <property type="evidence" value="ECO:0007669"/>
    <property type="project" value="UniProtKB-ARBA"/>
</dbReference>
<dbReference type="Gene3D" id="3.90.850.10">
    <property type="entry name" value="Fumarylacetoacetase-like, C-terminal domain"/>
    <property type="match status" value="1"/>
</dbReference>
<dbReference type="InterPro" id="IPR051121">
    <property type="entry name" value="FAH"/>
</dbReference>
<gene>
    <name evidence="4" type="ORF">Mlute_02566</name>
</gene>
<dbReference type="AlphaFoldDB" id="A0A399EJ69"/>
<dbReference type="SUPFAM" id="SSF56529">
    <property type="entry name" value="FAH"/>
    <property type="match status" value="1"/>
</dbReference>
<dbReference type="InterPro" id="IPR036663">
    <property type="entry name" value="Fumarylacetoacetase_C_sf"/>
</dbReference>
<name>A0A399EJ69_9DEIN</name>
<keyword evidence="2" id="KW-0479">Metal-binding</keyword>
<proteinExistence type="inferred from homology"/>
<dbReference type="PANTHER" id="PTHR42796:SF4">
    <property type="entry name" value="FUMARYLACETOACETATE HYDROLASE DOMAIN-CONTAINING PROTEIN 2A"/>
    <property type="match status" value="1"/>
</dbReference>
<evidence type="ECO:0000313" key="4">
    <source>
        <dbReference type="EMBL" id="RIH82201.1"/>
    </source>
</evidence>
<accession>A0A399EJ69</accession>
<dbReference type="EC" id="4.3.2.3" evidence="4"/>
<evidence type="ECO:0000256" key="1">
    <source>
        <dbReference type="ARBA" id="ARBA00010211"/>
    </source>
</evidence>
<dbReference type="Pfam" id="PF01557">
    <property type="entry name" value="FAA_hydrolase"/>
    <property type="match status" value="1"/>
</dbReference>
<feature type="domain" description="Fumarylacetoacetase-like C-terminal" evidence="3">
    <location>
        <begin position="100"/>
        <end position="331"/>
    </location>
</feature>
<reference evidence="4 5" key="1">
    <citation type="submission" date="2018-08" db="EMBL/GenBank/DDBJ databases">
        <title>Meiothermus luteus KCTC 52599 genome sequencing project.</title>
        <authorList>
            <person name="Da Costa M.S."/>
            <person name="Albuquerque L."/>
            <person name="Raposo P."/>
            <person name="Froufe H.J.C."/>
            <person name="Barroso C.S."/>
            <person name="Egas C."/>
        </authorList>
    </citation>
    <scope>NUCLEOTIDE SEQUENCE [LARGE SCALE GENOMIC DNA]</scope>
    <source>
        <strain evidence="4 5">KCTC 52599</strain>
    </source>
</reference>
<dbReference type="Proteomes" id="UP000265800">
    <property type="component" value="Unassembled WGS sequence"/>
</dbReference>
<comment type="caution">
    <text evidence="4">The sequence shown here is derived from an EMBL/GenBank/DDBJ whole genome shotgun (WGS) entry which is preliminary data.</text>
</comment>
<dbReference type="RefSeq" id="WP_119361079.1">
    <property type="nucleotide sequence ID" value="NZ_QWKZ01000119.1"/>
</dbReference>
<evidence type="ECO:0000313" key="5">
    <source>
        <dbReference type="Proteomes" id="UP000265800"/>
    </source>
</evidence>
<sequence>MSGQPFYLGTFRAGGGPPFAGLVLEGQVVAVAALVPLCRRLGLELFQPESVLGLLEDWSRNYPALERAVEAIRAGEAGALPFIAEAQLQTLPPVYLPRQIFCSGANYKKHVVDLIVAQGGPHLAGKSEAERREWGQRRMDERARWGKPFVFTKLPTSVIGPYDTLWLPPEVQQADWELELGVVMGRPARRVRREEALDYVAGYVVVNDITARELVYRPDIPEMGMDWLASKNAPGFLPMGPYLTPAAFVPDPQNLTITLRLNGQVMQHESTADMIFGVARLIEFISAHVQLLPGDLICTGSPAGNGMHYGRFLKDGDLMEGSITGLGTQRTPCRLEEVPGRSEPANYASEEVG</sequence>
<keyword evidence="4" id="KW-0456">Lyase</keyword>
<dbReference type="GO" id="GO:0046872">
    <property type="term" value="F:metal ion binding"/>
    <property type="evidence" value="ECO:0007669"/>
    <property type="project" value="UniProtKB-KW"/>
</dbReference>
<evidence type="ECO:0000259" key="3">
    <source>
        <dbReference type="Pfam" id="PF01557"/>
    </source>
</evidence>
<dbReference type="OrthoDB" id="9805307at2"/>